<protein>
    <submittedName>
        <fullName evidence="5">Cobalamin adenosyltransferase</fullName>
    </submittedName>
</protein>
<dbReference type="eggNOG" id="arCOG00489">
    <property type="taxonomic scope" value="Archaea"/>
</dbReference>
<dbReference type="GO" id="GO:0005524">
    <property type="term" value="F:ATP binding"/>
    <property type="evidence" value="ECO:0007669"/>
    <property type="project" value="UniProtKB-KW"/>
</dbReference>
<dbReference type="Pfam" id="PF01923">
    <property type="entry name" value="Cob_adeno_trans"/>
    <property type="match status" value="1"/>
</dbReference>
<dbReference type="HOGENOM" id="CLU_083486_0_2_2"/>
<gene>
    <name evidence="5" type="ordered locus">Arcve_1435</name>
</gene>
<name>F2KNW1_ARCVS</name>
<dbReference type="PANTHER" id="PTHR12213">
    <property type="entry name" value="CORRINOID ADENOSYLTRANSFERASE"/>
    <property type="match status" value="1"/>
</dbReference>
<evidence type="ECO:0000256" key="3">
    <source>
        <dbReference type="ARBA" id="ARBA00022840"/>
    </source>
</evidence>
<evidence type="ECO:0000259" key="4">
    <source>
        <dbReference type="Pfam" id="PF01923"/>
    </source>
</evidence>
<dbReference type="InterPro" id="IPR029499">
    <property type="entry name" value="PduO-typ"/>
</dbReference>
<dbReference type="InterPro" id="IPR016030">
    <property type="entry name" value="CblAdoTrfase-like"/>
</dbReference>
<dbReference type="AlphaFoldDB" id="F2KNW1"/>
<keyword evidence="3" id="KW-0067">ATP-binding</keyword>
<evidence type="ECO:0000256" key="1">
    <source>
        <dbReference type="ARBA" id="ARBA00022679"/>
    </source>
</evidence>
<dbReference type="RefSeq" id="WP_013684099.1">
    <property type="nucleotide sequence ID" value="NC_015320.1"/>
</dbReference>
<feature type="domain" description="Cobalamin adenosyltransferase-like" evidence="4">
    <location>
        <begin position="13"/>
        <end position="151"/>
    </location>
</feature>
<dbReference type="KEGG" id="ave:Arcve_1435"/>
<dbReference type="OrthoDB" id="4665at2157"/>
<dbReference type="GeneID" id="10394558"/>
<dbReference type="Proteomes" id="UP000008136">
    <property type="component" value="Chromosome"/>
</dbReference>
<accession>F2KNW1</accession>
<evidence type="ECO:0000313" key="6">
    <source>
        <dbReference type="Proteomes" id="UP000008136"/>
    </source>
</evidence>
<sequence>MSDPSLTRTLAGVRPKDSDVVECIGSIDEANAFIGLAKVFVNDEELRQTLEEIQRTMFRIGAEVSSGKAVMSEEDYSKLIELISRLESEVELPDAFLILETNEASAFLSVARTVVRRAERRAAKLYRNGKIRVNIVEWLNKLSYLLYLMVLKTMGERKPV</sequence>
<keyword evidence="2" id="KW-0547">Nucleotide-binding</keyword>
<reference evidence="5 6" key="1">
    <citation type="submission" date="2011-03" db="EMBL/GenBank/DDBJ databases">
        <title>The complete genome of Archaeoglobus veneficus SNP6.</title>
        <authorList>
            <consortium name="US DOE Joint Genome Institute (JGI-PGF)"/>
            <person name="Lucas S."/>
            <person name="Copeland A."/>
            <person name="Lapidus A."/>
            <person name="Bruce D."/>
            <person name="Goodwin L."/>
            <person name="Pitluck S."/>
            <person name="Kyrpides N."/>
            <person name="Mavromatis K."/>
            <person name="Pagani I."/>
            <person name="Ivanova N."/>
            <person name="Mikhailova N."/>
            <person name="Lu M."/>
            <person name="Detter J.C."/>
            <person name="Tapia R."/>
            <person name="Han C."/>
            <person name="Land M."/>
            <person name="Hauser L."/>
            <person name="Markowitz V."/>
            <person name="Cheng J.-F."/>
            <person name="Hugenholtz P."/>
            <person name="Woyke T."/>
            <person name="Wu D."/>
            <person name="Spring S."/>
            <person name="Brambilla E."/>
            <person name="Klenk H.-P."/>
            <person name="Eisen J.A."/>
        </authorList>
    </citation>
    <scope>NUCLEOTIDE SEQUENCE [LARGE SCALE GENOMIC DNA]</scope>
    <source>
        <strain>SNP6</strain>
    </source>
</reference>
<dbReference type="EMBL" id="CP002588">
    <property type="protein sequence ID" value="AEA47438.1"/>
    <property type="molecule type" value="Genomic_DNA"/>
</dbReference>
<proteinExistence type="predicted"/>
<dbReference type="SUPFAM" id="SSF89028">
    <property type="entry name" value="Cobalamin adenosyltransferase-like"/>
    <property type="match status" value="1"/>
</dbReference>
<dbReference type="GO" id="GO:0008817">
    <property type="term" value="F:corrinoid adenosyltransferase activity"/>
    <property type="evidence" value="ECO:0007669"/>
    <property type="project" value="TreeGrafter"/>
</dbReference>
<keyword evidence="1 5" id="KW-0808">Transferase</keyword>
<dbReference type="PANTHER" id="PTHR12213:SF0">
    <property type="entry name" value="CORRINOID ADENOSYLTRANSFERASE MMAB"/>
    <property type="match status" value="1"/>
</dbReference>
<dbReference type="Gene3D" id="1.20.1200.10">
    <property type="entry name" value="Cobalamin adenosyltransferase-like"/>
    <property type="match status" value="1"/>
</dbReference>
<keyword evidence="6" id="KW-1185">Reference proteome</keyword>
<evidence type="ECO:0000313" key="5">
    <source>
        <dbReference type="EMBL" id="AEA47438.1"/>
    </source>
</evidence>
<dbReference type="InterPro" id="IPR036451">
    <property type="entry name" value="CblAdoTrfase-like_sf"/>
</dbReference>
<evidence type="ECO:0000256" key="2">
    <source>
        <dbReference type="ARBA" id="ARBA00022741"/>
    </source>
</evidence>
<organism evidence="5 6">
    <name type="scientific">Archaeoglobus veneficus (strain DSM 11195 / SNP6)</name>
    <dbReference type="NCBI Taxonomy" id="693661"/>
    <lineage>
        <taxon>Archaea</taxon>
        <taxon>Methanobacteriati</taxon>
        <taxon>Methanobacteriota</taxon>
        <taxon>Archaeoglobi</taxon>
        <taxon>Archaeoglobales</taxon>
        <taxon>Archaeoglobaceae</taxon>
        <taxon>Archaeoglobus</taxon>
    </lineage>
</organism>
<dbReference type="STRING" id="693661.Arcve_1435"/>